<dbReference type="GO" id="GO:0004748">
    <property type="term" value="F:ribonucleoside-diphosphate reductase activity, thioredoxin disulfide as acceptor"/>
    <property type="evidence" value="ECO:0007669"/>
    <property type="project" value="UniProtKB-EC"/>
</dbReference>
<dbReference type="PRINTS" id="PR01183">
    <property type="entry name" value="RIBORDTASEM1"/>
</dbReference>
<feature type="region of interest" description="Disordered" evidence="7">
    <location>
        <begin position="725"/>
        <end position="757"/>
    </location>
</feature>
<dbReference type="OMA" id="VIPIWHA"/>
<feature type="compositionally biased region" description="Acidic residues" evidence="7">
    <location>
        <begin position="734"/>
        <end position="746"/>
    </location>
</feature>
<comment type="caution">
    <text evidence="10">The sequence shown here is derived from an EMBL/GenBank/DDBJ whole genome shotgun (WGS) entry which is preliminary data.</text>
</comment>
<evidence type="ECO:0000313" key="11">
    <source>
        <dbReference type="Proteomes" id="UP000184267"/>
    </source>
</evidence>
<accession>A0A1M2VW14</accession>
<feature type="domain" description="Ribonucleotide reductase large subunit C-terminal" evidence="9">
    <location>
        <begin position="197"/>
        <end position="715"/>
    </location>
</feature>
<dbReference type="Pfam" id="PF00317">
    <property type="entry name" value="Ribonuc_red_lgN"/>
    <property type="match status" value="1"/>
</dbReference>
<dbReference type="InterPro" id="IPR008926">
    <property type="entry name" value="RNR_R1-su_N"/>
</dbReference>
<dbReference type="Gene3D" id="3.20.70.20">
    <property type="match status" value="1"/>
</dbReference>
<evidence type="ECO:0000256" key="3">
    <source>
        <dbReference type="ARBA" id="ARBA00023002"/>
    </source>
</evidence>
<dbReference type="SUPFAM" id="SSF48168">
    <property type="entry name" value="R1 subunit of ribonucleotide reductase, N-terminal domain"/>
    <property type="match status" value="1"/>
</dbReference>
<dbReference type="InterPro" id="IPR000788">
    <property type="entry name" value="RNR_lg_C"/>
</dbReference>
<dbReference type="EMBL" id="MNAD01000574">
    <property type="protein sequence ID" value="OJT11791.1"/>
    <property type="molecule type" value="Genomic_DNA"/>
</dbReference>
<evidence type="ECO:0000256" key="1">
    <source>
        <dbReference type="ARBA" id="ARBA00010406"/>
    </source>
</evidence>
<dbReference type="Proteomes" id="UP000184267">
    <property type="component" value="Unassembled WGS sequence"/>
</dbReference>
<comment type="function">
    <text evidence="5 6">Provides the precursors necessary for DNA synthesis. Catalyzes the biosynthesis of deoxyribonucleotides from the corresponding ribonucleotides.</text>
</comment>
<dbReference type="InterPro" id="IPR013509">
    <property type="entry name" value="RNR_lsu_N"/>
</dbReference>
<evidence type="ECO:0000256" key="2">
    <source>
        <dbReference type="ARBA" id="ARBA00012274"/>
    </source>
</evidence>
<evidence type="ECO:0000259" key="9">
    <source>
        <dbReference type="Pfam" id="PF02867"/>
    </source>
</evidence>
<dbReference type="STRING" id="154538.A0A1M2VW14"/>
<gene>
    <name evidence="10" type="ORF">TRAPUB_11652</name>
</gene>
<dbReference type="PANTHER" id="PTHR11573:SF6">
    <property type="entry name" value="RIBONUCLEOSIDE-DIPHOSPHATE REDUCTASE LARGE SUBUNIT"/>
    <property type="match status" value="1"/>
</dbReference>
<protein>
    <recommendedName>
        <fullName evidence="2 6">Ribonucleoside-diphosphate reductase</fullName>
        <ecNumber evidence="2 6">1.17.4.1</ecNumber>
    </recommendedName>
</protein>
<evidence type="ECO:0000256" key="5">
    <source>
        <dbReference type="ARBA" id="ARBA00024942"/>
    </source>
</evidence>
<dbReference type="EC" id="1.17.4.1" evidence="2 6"/>
<dbReference type="AlphaFoldDB" id="A0A1M2VW14"/>
<comment type="catalytic activity">
    <reaction evidence="6">
        <text>a 2'-deoxyribonucleoside 5'-diphosphate + [thioredoxin]-disulfide + H2O = a ribonucleoside 5'-diphosphate + [thioredoxin]-dithiol</text>
        <dbReference type="Rhea" id="RHEA:23252"/>
        <dbReference type="Rhea" id="RHEA-COMP:10698"/>
        <dbReference type="Rhea" id="RHEA-COMP:10700"/>
        <dbReference type="ChEBI" id="CHEBI:15377"/>
        <dbReference type="ChEBI" id="CHEBI:29950"/>
        <dbReference type="ChEBI" id="CHEBI:50058"/>
        <dbReference type="ChEBI" id="CHEBI:57930"/>
        <dbReference type="ChEBI" id="CHEBI:73316"/>
        <dbReference type="EC" id="1.17.4.1"/>
    </reaction>
</comment>
<dbReference type="InterPro" id="IPR013346">
    <property type="entry name" value="NrdE_NrdA_C"/>
</dbReference>
<keyword evidence="3 6" id="KW-0560">Oxidoreductase</keyword>
<dbReference type="PANTHER" id="PTHR11573">
    <property type="entry name" value="RIBONUCLEOSIDE-DIPHOSPHATE REDUCTASE LARGE CHAIN"/>
    <property type="match status" value="1"/>
</dbReference>
<keyword evidence="11" id="KW-1185">Reference proteome</keyword>
<dbReference type="GO" id="GO:0009263">
    <property type="term" value="P:deoxyribonucleotide biosynthetic process"/>
    <property type="evidence" value="ECO:0007669"/>
    <property type="project" value="UniProtKB-KW"/>
</dbReference>
<evidence type="ECO:0000313" key="10">
    <source>
        <dbReference type="EMBL" id="OJT11791.1"/>
    </source>
</evidence>
<dbReference type="UniPathway" id="UPA00326"/>
<name>A0A1M2VW14_TRAPU</name>
<dbReference type="SUPFAM" id="SSF51998">
    <property type="entry name" value="PFL-like glycyl radical enzymes"/>
    <property type="match status" value="1"/>
</dbReference>
<dbReference type="OrthoDB" id="3000483at2759"/>
<organism evidence="10 11">
    <name type="scientific">Trametes pubescens</name>
    <name type="common">White-rot fungus</name>
    <dbReference type="NCBI Taxonomy" id="154538"/>
    <lineage>
        <taxon>Eukaryota</taxon>
        <taxon>Fungi</taxon>
        <taxon>Dikarya</taxon>
        <taxon>Basidiomycota</taxon>
        <taxon>Agaricomycotina</taxon>
        <taxon>Agaricomycetes</taxon>
        <taxon>Polyporales</taxon>
        <taxon>Polyporaceae</taxon>
        <taxon>Trametes</taxon>
    </lineage>
</organism>
<comment type="similarity">
    <text evidence="1 6">Belongs to the ribonucleoside diphosphate reductase large chain family.</text>
</comment>
<sequence>MRKLNATLLKNSYGLDMTYISLPRISAAVYRGRQQVMHSKDISELAALSAANLNTHHPHYNVLAGRLIGGNLHKAVPIKSFAENIRRISIDHPGLLSAELIANAHAYATQFDAMLVHDRDLWMTFPRIKLMEQSYLLRVGDNILERPQHMWLRVAVAIHRDDIDAVRETYDLLSRGAYTQASPTLFNAGLAEQHLLSCFIQSAEHNGAPDAIRAVMDATTVFQHGAGLGIGLHRVPAERSNRTPPQPGVVALLTMYQQAAEYATSASTKCPSAATAVIPIWHADVLKVIDIRRSNIIGHRHLTDIYPALMIPDAFMKALEANGLWRLYDPTDVPQLVDLHGAAFEAEYARLVQTDLALTVMPAQKVFRLYSTAQVETGGPYCLYTDSINEKSNQRHIGTICATNLCTEIVQFCSRDRMAVCALASIALPAFVLPDKTVDFDALHHAAGVATRTTDRVLDVNIYPTPEARASAMETRAIGIGAQGLADVFRMVSVPYDSVEARQLNIAIFETIYHGALDMSCKLAEQHEPYIRWANSPASQGQLQCDMWHVTPSGLHDFPSLRHRISIHGLRNSMLTAIMPTSSTSQLLGNNDSVEPYINNIYTRRVLAGEFHVICPWMVRDLVENGLWTPQIRKQVMAARGSIQHIQAIPKDIRAVYRTAWEMNQRLTISMAADRGPYIDQSQSMSLYMPDTEKNKLYSAHISAWKSGLKTGMYYMRTTAPSYATQPRGRYPIDDNEDSDSDDSDDSSGARARETIITDEVPAPIVCVACSA</sequence>
<keyword evidence="4 6" id="KW-0215">Deoxyribonucleotide synthesis</keyword>
<dbReference type="InterPro" id="IPR039718">
    <property type="entry name" value="Rrm1"/>
</dbReference>
<evidence type="ECO:0000256" key="6">
    <source>
        <dbReference type="RuleBase" id="RU003410"/>
    </source>
</evidence>
<proteinExistence type="inferred from homology"/>
<dbReference type="GO" id="GO:0005524">
    <property type="term" value="F:ATP binding"/>
    <property type="evidence" value="ECO:0007669"/>
    <property type="project" value="InterPro"/>
</dbReference>
<evidence type="ECO:0000259" key="8">
    <source>
        <dbReference type="Pfam" id="PF00317"/>
    </source>
</evidence>
<dbReference type="GO" id="GO:0005971">
    <property type="term" value="C:ribonucleoside-diphosphate reductase complex"/>
    <property type="evidence" value="ECO:0007669"/>
    <property type="project" value="TreeGrafter"/>
</dbReference>
<dbReference type="NCBIfam" id="TIGR02506">
    <property type="entry name" value="NrdE_NrdA"/>
    <property type="match status" value="1"/>
</dbReference>
<evidence type="ECO:0000256" key="4">
    <source>
        <dbReference type="ARBA" id="ARBA00023116"/>
    </source>
</evidence>
<reference evidence="10 11" key="1">
    <citation type="submission" date="2016-10" db="EMBL/GenBank/DDBJ databases">
        <title>Genome sequence of the basidiomycete white-rot fungus Trametes pubescens.</title>
        <authorList>
            <person name="Makela M.R."/>
            <person name="Granchi Z."/>
            <person name="Peng M."/>
            <person name="De Vries R.P."/>
            <person name="Grigoriev I."/>
            <person name="Riley R."/>
            <person name="Hilden K."/>
        </authorList>
    </citation>
    <scope>NUCLEOTIDE SEQUENCE [LARGE SCALE GENOMIC DNA]</scope>
    <source>
        <strain evidence="10 11">FBCC735</strain>
    </source>
</reference>
<evidence type="ECO:0000256" key="7">
    <source>
        <dbReference type="SAM" id="MobiDB-lite"/>
    </source>
</evidence>
<dbReference type="Pfam" id="PF02867">
    <property type="entry name" value="Ribonuc_red_lgC"/>
    <property type="match status" value="1"/>
</dbReference>
<feature type="domain" description="Ribonucleotide reductase large subunit N-terminal" evidence="8">
    <location>
        <begin position="128"/>
        <end position="191"/>
    </location>
</feature>